<dbReference type="InterPro" id="IPR019523">
    <property type="entry name" value="Prot_Pase1_reg-su15A/B_C"/>
</dbReference>
<proteinExistence type="inferred from homology"/>
<keyword evidence="11" id="KW-0346">Stress response</keyword>
<evidence type="ECO:0000256" key="4">
    <source>
        <dbReference type="ARBA" id="ARBA00022553"/>
    </source>
</evidence>
<evidence type="ECO:0000259" key="18">
    <source>
        <dbReference type="Pfam" id="PF10488"/>
    </source>
</evidence>
<evidence type="ECO:0000256" key="14">
    <source>
        <dbReference type="ARBA" id="ARBA00040008"/>
    </source>
</evidence>
<keyword evidence="10" id="KW-0810">Translation regulation</keyword>
<evidence type="ECO:0000256" key="2">
    <source>
        <dbReference type="ARBA" id="ARBA00004570"/>
    </source>
</evidence>
<dbReference type="GO" id="GO:0005789">
    <property type="term" value="C:endoplasmic reticulum membrane"/>
    <property type="evidence" value="ECO:0007669"/>
    <property type="project" value="UniProtKB-SubCell"/>
</dbReference>
<feature type="region of interest" description="Disordered" evidence="17">
    <location>
        <begin position="65"/>
        <end position="90"/>
    </location>
</feature>
<keyword evidence="7" id="KW-1000">Mitochondrion outer membrane</keyword>
<dbReference type="GO" id="GO:0006915">
    <property type="term" value="P:apoptotic process"/>
    <property type="evidence" value="ECO:0007669"/>
    <property type="project" value="UniProtKB-KW"/>
</dbReference>
<dbReference type="GO" id="GO:0005741">
    <property type="term" value="C:mitochondrial outer membrane"/>
    <property type="evidence" value="ECO:0007669"/>
    <property type="project" value="UniProtKB-SubCell"/>
</dbReference>
<feature type="domain" description="Protein phosphatase 1 regulatory subunit 15A/B C-terminal" evidence="18">
    <location>
        <begin position="15"/>
        <end position="57"/>
    </location>
</feature>
<evidence type="ECO:0000256" key="12">
    <source>
        <dbReference type="ARBA" id="ARBA00023128"/>
    </source>
</evidence>
<evidence type="ECO:0000313" key="19">
    <source>
        <dbReference type="Ensembl" id="ENSJJAP00000010860.1"/>
    </source>
</evidence>
<dbReference type="Ensembl" id="ENSJJAT00000017326.1">
    <property type="protein sequence ID" value="ENSJJAP00000010860.1"/>
    <property type="gene ID" value="ENSJJAG00000014330.1"/>
</dbReference>
<keyword evidence="20" id="KW-1185">Reference proteome</keyword>
<comment type="similarity">
    <text evidence="3">Belongs to the PPP1R15 family.</text>
</comment>
<keyword evidence="4" id="KW-0597">Phosphoprotein</keyword>
<comment type="subunit">
    <text evidence="16">Interacts with PPP1CA. Interacts with EIF2S1. Interacts with PCNA. Interacts with LYN and KMT2A/MLL1. Interacts with PPP1R1A and SMARCB1. Interacts with SMAD7. Interacts with BAG1. Interacts with NOX4.</text>
</comment>
<evidence type="ECO:0000256" key="7">
    <source>
        <dbReference type="ARBA" id="ARBA00022787"/>
    </source>
</evidence>
<evidence type="ECO:0000256" key="17">
    <source>
        <dbReference type="SAM" id="MobiDB-lite"/>
    </source>
</evidence>
<gene>
    <name evidence="19" type="primary">Ppp1r15a</name>
</gene>
<evidence type="ECO:0000256" key="10">
    <source>
        <dbReference type="ARBA" id="ARBA00022845"/>
    </source>
</evidence>
<sequence length="104" mass="10970">GPDSRKGQKGPAQAARRGPWEQLARDRSRFARRIAQAQELLGPCFTPASRARAWARLGNPLPPLVPKPSSSPQATPLIPVVATPSSPSCETPLVLGLGLSGKRG</sequence>
<dbReference type="Proteomes" id="UP000694385">
    <property type="component" value="Unassembled WGS sequence"/>
</dbReference>
<keyword evidence="6" id="KW-0677">Repeat</keyword>
<keyword evidence="9" id="KW-0832">Ubl conjugation</keyword>
<dbReference type="Pfam" id="PF10488">
    <property type="entry name" value="PP1c_bdg"/>
    <property type="match status" value="1"/>
</dbReference>
<accession>A0A8C5KQ02</accession>
<evidence type="ECO:0000256" key="9">
    <source>
        <dbReference type="ARBA" id="ARBA00022843"/>
    </source>
</evidence>
<evidence type="ECO:0000256" key="6">
    <source>
        <dbReference type="ARBA" id="ARBA00022737"/>
    </source>
</evidence>
<dbReference type="PANTHER" id="PTHR16489">
    <property type="entry name" value="GH11727P"/>
    <property type="match status" value="1"/>
</dbReference>
<dbReference type="AlphaFoldDB" id="A0A8C5KQ02"/>
<feature type="region of interest" description="Disordered" evidence="17">
    <location>
        <begin position="1"/>
        <end position="22"/>
    </location>
</feature>
<dbReference type="GO" id="GO:0006417">
    <property type="term" value="P:regulation of translation"/>
    <property type="evidence" value="ECO:0007669"/>
    <property type="project" value="UniProtKB-KW"/>
</dbReference>
<reference evidence="19" key="1">
    <citation type="submission" date="2025-08" db="UniProtKB">
        <authorList>
            <consortium name="Ensembl"/>
        </authorList>
    </citation>
    <scope>IDENTIFICATION</scope>
</reference>
<keyword evidence="13" id="KW-0472">Membrane</keyword>
<evidence type="ECO:0000256" key="15">
    <source>
        <dbReference type="ARBA" id="ARBA00042438"/>
    </source>
</evidence>
<keyword evidence="8" id="KW-0256">Endoplasmic reticulum</keyword>
<evidence type="ECO:0000256" key="3">
    <source>
        <dbReference type="ARBA" id="ARBA00010161"/>
    </source>
</evidence>
<dbReference type="GO" id="GO:0000164">
    <property type="term" value="C:protein phosphatase type 1 complex"/>
    <property type="evidence" value="ECO:0007669"/>
    <property type="project" value="TreeGrafter"/>
</dbReference>
<keyword evidence="5" id="KW-0053">Apoptosis</keyword>
<comment type="subcellular location">
    <subcellularLocation>
        <location evidence="1">Endoplasmic reticulum membrane</location>
        <topology evidence="1">Peripheral membrane protein</topology>
        <orientation evidence="1">Cytoplasmic side</orientation>
    </subcellularLocation>
    <subcellularLocation>
        <location evidence="2">Mitochondrion outer membrane</location>
        <topology evidence="2">Peripheral membrane protein</topology>
        <orientation evidence="2">Cytoplasmic side</orientation>
    </subcellularLocation>
</comment>
<organism evidence="19 20">
    <name type="scientific">Jaculus jaculus</name>
    <name type="common">Lesser Egyptian jerboa</name>
    <dbReference type="NCBI Taxonomy" id="51337"/>
    <lineage>
        <taxon>Eukaryota</taxon>
        <taxon>Metazoa</taxon>
        <taxon>Chordata</taxon>
        <taxon>Craniata</taxon>
        <taxon>Vertebrata</taxon>
        <taxon>Euteleostomi</taxon>
        <taxon>Mammalia</taxon>
        <taxon>Eutheria</taxon>
        <taxon>Euarchontoglires</taxon>
        <taxon>Glires</taxon>
        <taxon>Rodentia</taxon>
        <taxon>Myomorpha</taxon>
        <taxon>Dipodoidea</taxon>
        <taxon>Dipodidae</taxon>
        <taxon>Dipodinae</taxon>
        <taxon>Jaculus</taxon>
    </lineage>
</organism>
<dbReference type="PANTHER" id="PTHR16489:SF14">
    <property type="entry name" value="PROTEIN PHOSPHATASE 1 REGULATORY SUBUNIT 15A"/>
    <property type="match status" value="1"/>
</dbReference>
<reference evidence="19" key="2">
    <citation type="submission" date="2025-09" db="UniProtKB">
        <authorList>
            <consortium name="Ensembl"/>
        </authorList>
    </citation>
    <scope>IDENTIFICATION</scope>
</reference>
<name>A0A8C5KQ02_JACJA</name>
<keyword evidence="12" id="KW-0496">Mitochondrion</keyword>
<evidence type="ECO:0000256" key="13">
    <source>
        <dbReference type="ARBA" id="ARBA00023136"/>
    </source>
</evidence>
<evidence type="ECO:0000256" key="11">
    <source>
        <dbReference type="ARBA" id="ARBA00023016"/>
    </source>
</evidence>
<dbReference type="GO" id="GO:0019888">
    <property type="term" value="F:protein phosphatase regulator activity"/>
    <property type="evidence" value="ECO:0007669"/>
    <property type="project" value="TreeGrafter"/>
</dbReference>
<evidence type="ECO:0000313" key="20">
    <source>
        <dbReference type="Proteomes" id="UP000694385"/>
    </source>
</evidence>
<evidence type="ECO:0000256" key="16">
    <source>
        <dbReference type="ARBA" id="ARBA00047011"/>
    </source>
</evidence>
<evidence type="ECO:0000256" key="1">
    <source>
        <dbReference type="ARBA" id="ARBA00004397"/>
    </source>
</evidence>
<evidence type="ECO:0000256" key="8">
    <source>
        <dbReference type="ARBA" id="ARBA00022824"/>
    </source>
</evidence>
<dbReference type="GO" id="GO:0034976">
    <property type="term" value="P:response to endoplasmic reticulum stress"/>
    <property type="evidence" value="ECO:0007669"/>
    <property type="project" value="TreeGrafter"/>
</dbReference>
<evidence type="ECO:0000256" key="5">
    <source>
        <dbReference type="ARBA" id="ARBA00022703"/>
    </source>
</evidence>
<protein>
    <recommendedName>
        <fullName evidence="14">Protein phosphatase 1 regulatory subunit 15A</fullName>
    </recommendedName>
    <alternativeName>
        <fullName evidence="15">Growth arrest and DNA damage-inducible protein GADD34</fullName>
    </alternativeName>
</protein>
<dbReference type="InterPro" id="IPR051254">
    <property type="entry name" value="PPP1R15"/>
</dbReference>
<dbReference type="GeneTree" id="ENSGT00940000154404"/>